<feature type="compositionally biased region" description="Basic and acidic residues" evidence="1">
    <location>
        <begin position="133"/>
        <end position="147"/>
    </location>
</feature>
<feature type="transmembrane region" description="Helical" evidence="2">
    <location>
        <begin position="83"/>
        <end position="106"/>
    </location>
</feature>
<evidence type="ECO:0000256" key="1">
    <source>
        <dbReference type="SAM" id="MobiDB-lite"/>
    </source>
</evidence>
<feature type="region of interest" description="Disordered" evidence="1">
    <location>
        <begin position="133"/>
        <end position="159"/>
    </location>
</feature>
<dbReference type="Proteomes" id="UP001175000">
    <property type="component" value="Unassembled WGS sequence"/>
</dbReference>
<evidence type="ECO:0000313" key="3">
    <source>
        <dbReference type="EMBL" id="KAK0624046.1"/>
    </source>
</evidence>
<evidence type="ECO:0000256" key="2">
    <source>
        <dbReference type="SAM" id="Phobius"/>
    </source>
</evidence>
<accession>A0AA39WYQ3</accession>
<keyword evidence="2" id="KW-0812">Transmembrane</keyword>
<comment type="caution">
    <text evidence="3">The sequence shown here is derived from an EMBL/GenBank/DDBJ whole genome shotgun (WGS) entry which is preliminary data.</text>
</comment>
<evidence type="ECO:0000313" key="4">
    <source>
        <dbReference type="Proteomes" id="UP001175000"/>
    </source>
</evidence>
<keyword evidence="4" id="KW-1185">Reference proteome</keyword>
<reference evidence="3" key="1">
    <citation type="submission" date="2023-06" db="EMBL/GenBank/DDBJ databases">
        <title>Genome-scale phylogeny and comparative genomics of the fungal order Sordariales.</title>
        <authorList>
            <consortium name="Lawrence Berkeley National Laboratory"/>
            <person name="Hensen N."/>
            <person name="Bonometti L."/>
            <person name="Westerberg I."/>
            <person name="Brannstrom I.O."/>
            <person name="Guillou S."/>
            <person name="Cros-Aarteil S."/>
            <person name="Calhoun S."/>
            <person name="Haridas S."/>
            <person name="Kuo A."/>
            <person name="Mondo S."/>
            <person name="Pangilinan J."/>
            <person name="Riley R."/>
            <person name="Labutti K."/>
            <person name="Andreopoulos B."/>
            <person name="Lipzen A."/>
            <person name="Chen C."/>
            <person name="Yanf M."/>
            <person name="Daum C."/>
            <person name="Ng V."/>
            <person name="Clum A."/>
            <person name="Steindorff A."/>
            <person name="Ohm R."/>
            <person name="Martin F."/>
            <person name="Silar P."/>
            <person name="Natvig D."/>
            <person name="Lalanne C."/>
            <person name="Gautier V."/>
            <person name="Ament-Velasquez S.L."/>
            <person name="Kruys A."/>
            <person name="Hutchinson M.I."/>
            <person name="Powell A.J."/>
            <person name="Barry K."/>
            <person name="Miller A.N."/>
            <person name="Grigoriev I.V."/>
            <person name="Debuchy R."/>
            <person name="Gladieux P."/>
            <person name="Thoren M.H."/>
            <person name="Johannesson H."/>
        </authorList>
    </citation>
    <scope>NUCLEOTIDE SEQUENCE</scope>
    <source>
        <strain evidence="3">CBS 606.72</strain>
    </source>
</reference>
<feature type="transmembrane region" description="Helical" evidence="2">
    <location>
        <begin position="31"/>
        <end position="49"/>
    </location>
</feature>
<keyword evidence="2" id="KW-0472">Membrane</keyword>
<dbReference type="AlphaFoldDB" id="A0AA39WYQ3"/>
<gene>
    <name evidence="3" type="ORF">B0T14DRAFT_192621</name>
</gene>
<sequence>MHQTIHWPPGQPLRSTTAHLSKRLGGGGDDSSLIGITVALAATLSLAGLSLSLAGLALALALLALTGLALALALLALGGLALLSLALAALLSLALLGLGLVGVELVTDDLGGLDLSAGVDDGGLDGLGLGADDERVSLSGGDGERSDVGAGEESGEEDLGKHLDGWSLEKKLLCWRTRSEW</sequence>
<feature type="transmembrane region" description="Helical" evidence="2">
    <location>
        <begin position="56"/>
        <end position="77"/>
    </location>
</feature>
<dbReference type="EMBL" id="JAULSU010000003">
    <property type="protein sequence ID" value="KAK0624046.1"/>
    <property type="molecule type" value="Genomic_DNA"/>
</dbReference>
<proteinExistence type="predicted"/>
<organism evidence="3 4">
    <name type="scientific">Immersiella caudata</name>
    <dbReference type="NCBI Taxonomy" id="314043"/>
    <lineage>
        <taxon>Eukaryota</taxon>
        <taxon>Fungi</taxon>
        <taxon>Dikarya</taxon>
        <taxon>Ascomycota</taxon>
        <taxon>Pezizomycotina</taxon>
        <taxon>Sordariomycetes</taxon>
        <taxon>Sordariomycetidae</taxon>
        <taxon>Sordariales</taxon>
        <taxon>Lasiosphaeriaceae</taxon>
        <taxon>Immersiella</taxon>
    </lineage>
</organism>
<keyword evidence="2" id="KW-1133">Transmembrane helix</keyword>
<name>A0AA39WYQ3_9PEZI</name>
<protein>
    <submittedName>
        <fullName evidence="3">Uncharacterized protein</fullName>
    </submittedName>
</protein>